<keyword evidence="8 21" id="KW-0113">Calvin cycle</keyword>
<dbReference type="PANTHER" id="PTHR42704:SF15">
    <property type="entry name" value="RIBULOSE BISPHOSPHATE CARBOXYLASE LARGE CHAIN"/>
    <property type="match status" value="1"/>
</dbReference>
<keyword evidence="16 21" id="KW-0120">Carbon dioxide fixation</keyword>
<keyword evidence="12 21" id="KW-0560">Oxidoreductase</keyword>
<dbReference type="Pfam" id="PF00016">
    <property type="entry name" value="RuBisCO_large"/>
    <property type="match status" value="1"/>
</dbReference>
<keyword evidence="11 21" id="KW-0460">Magnesium</keyword>
<dbReference type="InterPro" id="IPR000685">
    <property type="entry name" value="RuBisCO_lsu_C"/>
</dbReference>
<comment type="subunit">
    <text evidence="18">Heterohexadecamer of 8 large chains and 8 small chains; disulfide-linked. The disulfide link is formed within the large subunit homodimers.</text>
</comment>
<keyword evidence="6 21" id="KW-0150">Chloroplast</keyword>
<dbReference type="EC" id="4.1.1.39" evidence="3 21"/>
<evidence type="ECO:0000259" key="23">
    <source>
        <dbReference type="Pfam" id="PF02788"/>
    </source>
</evidence>
<comment type="catalytic activity">
    <reaction evidence="20 21">
        <text>2 (2R)-3-phosphoglycerate + 2 H(+) = D-ribulose 1,5-bisphosphate + CO2 + H2O</text>
        <dbReference type="Rhea" id="RHEA:23124"/>
        <dbReference type="ChEBI" id="CHEBI:15377"/>
        <dbReference type="ChEBI" id="CHEBI:15378"/>
        <dbReference type="ChEBI" id="CHEBI:16526"/>
        <dbReference type="ChEBI" id="CHEBI:57870"/>
        <dbReference type="ChEBI" id="CHEBI:58272"/>
        <dbReference type="EC" id="4.1.1.39"/>
    </reaction>
</comment>
<dbReference type="InterPro" id="IPR017443">
    <property type="entry name" value="RuBisCO_lsu_fd_N"/>
</dbReference>
<evidence type="ECO:0000256" key="8">
    <source>
        <dbReference type="ARBA" id="ARBA00022567"/>
    </source>
</evidence>
<keyword evidence="9 24" id="KW-0934">Plastid</keyword>
<keyword evidence="14 21" id="KW-0601">Photorespiration</keyword>
<comment type="subcellular location">
    <subcellularLocation>
        <location evidence="1 21">Plastid</location>
        <location evidence="1 21">Chloroplast</location>
    </subcellularLocation>
</comment>
<evidence type="ECO:0000256" key="17">
    <source>
        <dbReference type="ARBA" id="ARBA00025664"/>
    </source>
</evidence>
<evidence type="ECO:0000256" key="4">
    <source>
        <dbReference type="ARBA" id="ARBA00017725"/>
    </source>
</evidence>
<evidence type="ECO:0000256" key="11">
    <source>
        <dbReference type="ARBA" id="ARBA00022842"/>
    </source>
</evidence>
<evidence type="ECO:0000256" key="16">
    <source>
        <dbReference type="ARBA" id="ARBA00023300"/>
    </source>
</evidence>
<evidence type="ECO:0000256" key="9">
    <source>
        <dbReference type="ARBA" id="ARBA00022640"/>
    </source>
</evidence>
<evidence type="ECO:0000256" key="12">
    <source>
        <dbReference type="ARBA" id="ARBA00023002"/>
    </source>
</evidence>
<dbReference type="Gene3D" id="3.20.20.110">
    <property type="entry name" value="Ribulose bisphosphate carboxylase, large subunit, C-terminal domain"/>
    <property type="match status" value="1"/>
</dbReference>
<dbReference type="AlphaFoldDB" id="A0A4Y6I4N3"/>
<comment type="catalytic activity">
    <reaction evidence="19 21">
        <text>D-ribulose 1,5-bisphosphate + O2 = 2-phosphoglycolate + (2R)-3-phosphoglycerate + 2 H(+)</text>
        <dbReference type="Rhea" id="RHEA:36631"/>
        <dbReference type="ChEBI" id="CHEBI:15378"/>
        <dbReference type="ChEBI" id="CHEBI:15379"/>
        <dbReference type="ChEBI" id="CHEBI:57870"/>
        <dbReference type="ChEBI" id="CHEBI:58033"/>
        <dbReference type="ChEBI" id="CHEBI:58272"/>
    </reaction>
</comment>
<dbReference type="InterPro" id="IPR036376">
    <property type="entry name" value="RuBisCO_lsu_C_sf"/>
</dbReference>
<evidence type="ECO:0000256" key="1">
    <source>
        <dbReference type="ARBA" id="ARBA00004229"/>
    </source>
</evidence>
<dbReference type="InterPro" id="IPR033966">
    <property type="entry name" value="RuBisCO"/>
</dbReference>
<evidence type="ECO:0000256" key="3">
    <source>
        <dbReference type="ARBA" id="ARBA00012287"/>
    </source>
</evidence>
<dbReference type="RefSeq" id="YP_009679097.1">
    <property type="nucleotide sequence ID" value="NC_044073.1"/>
</dbReference>
<dbReference type="GO" id="GO:0009853">
    <property type="term" value="P:photorespiration"/>
    <property type="evidence" value="ECO:0007669"/>
    <property type="project" value="UniProtKB-KW"/>
</dbReference>
<protein>
    <recommendedName>
        <fullName evidence="4 21">Ribulose bisphosphate carboxylase large chain</fullName>
        <ecNumber evidence="3 21">4.1.1.39</ecNumber>
    </recommendedName>
</protein>
<dbReference type="PANTHER" id="PTHR42704">
    <property type="entry name" value="RIBULOSE BISPHOSPHATE CARBOXYLASE"/>
    <property type="match status" value="1"/>
</dbReference>
<accession>A0A4Y6I4N3</accession>
<dbReference type="GO" id="GO:0000287">
    <property type="term" value="F:magnesium ion binding"/>
    <property type="evidence" value="ECO:0007669"/>
    <property type="project" value="InterPro"/>
</dbReference>
<proteinExistence type="inferred from homology"/>
<sequence>MSCREGFMSPQTETKASVGFKAGVKEYKLTYYTPEYETKDTDILAAFRVTPQPGVPPEEAGAAVAAESSTGTWTTVWTDGLTSLDRYKGRCYHIEPVLGEKDQYICYVAYPLDLFEEGSVTNMFTSIVGNVFGFKALRALRLEDLRIPTAYIKTFQGPPHGIQVERDKLNKYGRPLLGCTIKPKLGLSAKNYGRAVYECLRGGLDFTKDDENVNSQPFMRWRDRFLFLCRSNLYSTGWNRCNQRALLECYCRYMRRNDEKSCICLRIGSSYRNACLLNRRIHCKYHLGSLLPRYWLTSSHSPCNACSYWLTEESWYALPCTSYSVTSVWWRSYSRWYRSRSTSRRKRNYFRLCCFTTCCFYCKRSKSWYLFHSRLGFSTRCYSRGFGGYSRLAYACSDRDLWGCFRTTVWWRNFRAPLGYCARCRSWPSSSRSMCTSSYCRTWSCCSGYCNYPRGWQMESWTSCCLSGMERDQICISTSGYFGSE</sequence>
<feature type="domain" description="Ribulose bisphosphate carboxylase large subunit ferrodoxin-like N-terminal" evidence="23">
    <location>
        <begin position="31"/>
        <end position="151"/>
    </location>
</feature>
<keyword evidence="10 21" id="KW-0479">Metal-binding</keyword>
<evidence type="ECO:0000256" key="2">
    <source>
        <dbReference type="ARBA" id="ARBA00006204"/>
    </source>
</evidence>
<name>A0A4Y6I4N3_9LAMI</name>
<keyword evidence="7 21" id="KW-0602">Photosynthesis</keyword>
<dbReference type="GeneID" id="41040528"/>
<gene>
    <name evidence="24" type="primary">rbcL</name>
</gene>
<keyword evidence="13 21" id="KW-0503">Monooxygenase</keyword>
<evidence type="ECO:0000256" key="14">
    <source>
        <dbReference type="ARBA" id="ARBA00023238"/>
    </source>
</evidence>
<organism evidence="24">
    <name type="scientific">Teucrium mascatense</name>
    <dbReference type="NCBI Taxonomy" id="2172029"/>
    <lineage>
        <taxon>Eukaryota</taxon>
        <taxon>Viridiplantae</taxon>
        <taxon>Streptophyta</taxon>
        <taxon>Embryophyta</taxon>
        <taxon>Tracheophyta</taxon>
        <taxon>Spermatophyta</taxon>
        <taxon>Magnoliopsida</taxon>
        <taxon>eudicotyledons</taxon>
        <taxon>Gunneridae</taxon>
        <taxon>Pentapetalae</taxon>
        <taxon>asterids</taxon>
        <taxon>lamiids</taxon>
        <taxon>Lamiales</taxon>
        <taxon>Lamiaceae</taxon>
        <taxon>Ajugoideae</taxon>
        <taxon>Teucrieae</taxon>
        <taxon>Teucrium</taxon>
    </lineage>
</organism>
<dbReference type="PROSITE" id="PS00157">
    <property type="entry name" value="RUBISCO_LARGE"/>
    <property type="match status" value="1"/>
</dbReference>
<dbReference type="EMBL" id="MH325132">
    <property type="protein sequence ID" value="QDF64453.1"/>
    <property type="molecule type" value="Genomic_DNA"/>
</dbReference>
<dbReference type="SUPFAM" id="SSF54966">
    <property type="entry name" value="RuBisCO, large subunit, small (N-terminal) domain"/>
    <property type="match status" value="1"/>
</dbReference>
<dbReference type="GO" id="GO:0004497">
    <property type="term" value="F:monooxygenase activity"/>
    <property type="evidence" value="ECO:0007669"/>
    <property type="project" value="UniProtKB-KW"/>
</dbReference>
<dbReference type="GO" id="GO:0019253">
    <property type="term" value="P:reductive pentose-phosphate cycle"/>
    <property type="evidence" value="ECO:0007669"/>
    <property type="project" value="UniProtKB-KW"/>
</dbReference>
<evidence type="ECO:0000256" key="19">
    <source>
        <dbReference type="ARBA" id="ARBA00048059"/>
    </source>
</evidence>
<dbReference type="InterPro" id="IPR036422">
    <property type="entry name" value="RuBisCO_lsu_N_sf"/>
</dbReference>
<dbReference type="GO" id="GO:0016984">
    <property type="term" value="F:ribulose-bisphosphate carboxylase activity"/>
    <property type="evidence" value="ECO:0007669"/>
    <property type="project" value="UniProtKB-EC"/>
</dbReference>
<dbReference type="SUPFAM" id="SSF51649">
    <property type="entry name" value="RuBisCo, C-terminal domain"/>
    <property type="match status" value="1"/>
</dbReference>
<comment type="cofactor">
    <cofactor evidence="21">
        <name>Mg(2+)</name>
        <dbReference type="ChEBI" id="CHEBI:18420"/>
    </cofactor>
    <text evidence="21">Binds 1 Mg(2+) ion per subunit.</text>
</comment>
<evidence type="ECO:0000256" key="20">
    <source>
        <dbReference type="ARBA" id="ARBA00049469"/>
    </source>
</evidence>
<evidence type="ECO:0000313" key="24">
    <source>
        <dbReference type="EMBL" id="QDF64453.1"/>
    </source>
</evidence>
<comment type="similarity">
    <text evidence="2">Belongs to the RuBisCO large chain family. Type I subfamily.</text>
</comment>
<evidence type="ECO:0000256" key="21">
    <source>
        <dbReference type="RuleBase" id="RU000302"/>
    </source>
</evidence>
<dbReference type="FunFam" id="3.30.70.150:FF:000001">
    <property type="entry name" value="Ribulose bisphosphate carboxylase large chain"/>
    <property type="match status" value="1"/>
</dbReference>
<dbReference type="GO" id="GO:0009507">
    <property type="term" value="C:chloroplast"/>
    <property type="evidence" value="ECO:0007669"/>
    <property type="project" value="UniProtKB-SubCell"/>
</dbReference>
<dbReference type="Gene3D" id="3.30.70.150">
    <property type="entry name" value="RuBisCO large subunit, N-terminal domain"/>
    <property type="match status" value="1"/>
</dbReference>
<keyword evidence="15 21" id="KW-0456">Lyase</keyword>
<evidence type="ECO:0000256" key="13">
    <source>
        <dbReference type="ARBA" id="ARBA00023033"/>
    </source>
</evidence>
<reference evidence="24" key="1">
    <citation type="submission" date="2018-05" db="EMBL/GenBank/DDBJ databases">
        <authorList>
            <person name="Khan A."/>
            <person name="Khan A.L."/>
            <person name="Asaf S."/>
            <person name="Al-Harrasi A."/>
        </authorList>
    </citation>
    <scope>NUCLEOTIDE SEQUENCE</scope>
</reference>
<keyword evidence="5" id="KW-0488">Methylation</keyword>
<evidence type="ECO:0000256" key="6">
    <source>
        <dbReference type="ARBA" id="ARBA00022528"/>
    </source>
</evidence>
<evidence type="ECO:0000256" key="18">
    <source>
        <dbReference type="ARBA" id="ARBA00025888"/>
    </source>
</evidence>
<evidence type="ECO:0000256" key="15">
    <source>
        <dbReference type="ARBA" id="ARBA00023239"/>
    </source>
</evidence>
<evidence type="ECO:0000256" key="5">
    <source>
        <dbReference type="ARBA" id="ARBA00022481"/>
    </source>
</evidence>
<dbReference type="Pfam" id="PF02788">
    <property type="entry name" value="RuBisCO_large_N"/>
    <property type="match status" value="1"/>
</dbReference>
<evidence type="ECO:0000256" key="10">
    <source>
        <dbReference type="ARBA" id="ARBA00022723"/>
    </source>
</evidence>
<feature type="domain" description="Ribulose bisphosphate carboxylase large subunit C-terminal" evidence="22">
    <location>
        <begin position="161"/>
        <end position="228"/>
    </location>
</feature>
<dbReference type="InterPro" id="IPR020878">
    <property type="entry name" value="RuBisCo_large_chain_AS"/>
</dbReference>
<geneLocation type="chloroplast" evidence="24"/>
<evidence type="ECO:0000256" key="7">
    <source>
        <dbReference type="ARBA" id="ARBA00022531"/>
    </source>
</evidence>
<evidence type="ECO:0000259" key="22">
    <source>
        <dbReference type="Pfam" id="PF00016"/>
    </source>
</evidence>
<comment type="function">
    <text evidence="17">RuBisCO catalyzes two reactions: the carboxylation of D-ribulose 1,5-bisphosphate, the primary event in carbon dioxide fixation, as well as the oxidative fragmentation of the pentose substrate in the photorespiration process. Both reactions occur simultaneously and in competition at the same active site.</text>
</comment>